<reference evidence="2 3" key="1">
    <citation type="journal article" date="2012" name="Environ. Microbiol.">
        <title>The genome sequence of Desulfatibacillum alkenivorans AK-01: a blueprint for anaerobic alkane oxidation.</title>
        <authorList>
            <person name="Callaghan A.V."/>
            <person name="Morris B.E."/>
            <person name="Pereira I.A."/>
            <person name="McInerney M.J."/>
            <person name="Austin R.N."/>
            <person name="Groves J.T."/>
            <person name="Kukor J.J."/>
            <person name="Suflita J.M."/>
            <person name="Young L.Y."/>
            <person name="Zylstra G.J."/>
            <person name="Wawrik B."/>
        </authorList>
    </citation>
    <scope>NUCLEOTIDE SEQUENCE [LARGE SCALE GENOMIC DNA]</scope>
    <source>
        <strain evidence="2 3">AK-01</strain>
    </source>
</reference>
<dbReference type="EMBL" id="CP001322">
    <property type="protein sequence ID" value="ACL04899.1"/>
    <property type="molecule type" value="Genomic_DNA"/>
</dbReference>
<name>B8FGJ0_DESAL</name>
<protein>
    <recommendedName>
        <fullName evidence="4">FecR protein domain-containing protein</fullName>
    </recommendedName>
</protein>
<dbReference type="AlphaFoldDB" id="B8FGJ0"/>
<dbReference type="KEGG" id="dal:Dalk_3209"/>
<gene>
    <name evidence="2" type="ordered locus">Dalk_3209</name>
</gene>
<dbReference type="RefSeq" id="WP_015947959.1">
    <property type="nucleotide sequence ID" value="NC_011768.1"/>
</dbReference>
<evidence type="ECO:0000256" key="1">
    <source>
        <dbReference type="SAM" id="MobiDB-lite"/>
    </source>
</evidence>
<dbReference type="Proteomes" id="UP000000739">
    <property type="component" value="Chromosome"/>
</dbReference>
<dbReference type="HOGENOM" id="CLU_782384_0_0_7"/>
<proteinExistence type="predicted"/>
<evidence type="ECO:0008006" key="4">
    <source>
        <dbReference type="Google" id="ProtNLM"/>
    </source>
</evidence>
<evidence type="ECO:0000313" key="3">
    <source>
        <dbReference type="Proteomes" id="UP000000739"/>
    </source>
</evidence>
<feature type="region of interest" description="Disordered" evidence="1">
    <location>
        <begin position="316"/>
        <end position="354"/>
    </location>
</feature>
<organism evidence="2 3">
    <name type="scientific">Desulfatibacillum aliphaticivorans</name>
    <dbReference type="NCBI Taxonomy" id="218208"/>
    <lineage>
        <taxon>Bacteria</taxon>
        <taxon>Pseudomonadati</taxon>
        <taxon>Thermodesulfobacteriota</taxon>
        <taxon>Desulfobacteria</taxon>
        <taxon>Desulfobacterales</taxon>
        <taxon>Desulfatibacillaceae</taxon>
        <taxon>Desulfatibacillum</taxon>
    </lineage>
</organism>
<keyword evidence="3" id="KW-1185">Reference proteome</keyword>
<accession>B8FGJ0</accession>
<evidence type="ECO:0000313" key="2">
    <source>
        <dbReference type="EMBL" id="ACL04899.1"/>
    </source>
</evidence>
<sequence>MNKSSTIFGKISIFLIFITLMLTSAGPSLAGEEPIGKVAVFSGEVILRGQDVWGGDVVVGLPLFSGDKIVTLDGSAELVFEDGTNVTLCRYSAVEFKQWTRKGLPLIQSDKTRRRFTLYAGKMWIETDYRQMRSEIAVPPMVSGLREDAGTTRIAALISLDKNGEAFMSFDEGDRSFTIGPWKMGVAENVPPAAAKENEFIKKALAAKTAALVAQRASEKEDLDKAAAESLRKLAWIRANKASAEEALYSAKHLVDWTPDKQVLGDSREAARVAEERLKTAEVAEKAAIEAGALVEEWDALYQTAMDEFEDQRAIEGVDEGSIGDLEGGGSRSVKPNDLGMPKPGAFTSKSPCE</sequence>